<gene>
    <name evidence="1" type="ORF">TWF506_009114</name>
</gene>
<dbReference type="Proteomes" id="UP001307849">
    <property type="component" value="Unassembled WGS sequence"/>
</dbReference>
<sequence>MEEKTLPKSFHLVLCGAQRASEDSWFFGDFIGLCSLLGESGIDGNFISCYPVEEYFANPTAPSFIEFGVFRNSTKVTAAYTKYQHQLASPFYTQIRPADTHIYLLGWLKKISLTAQPGDTVSVWILSHGNSEGIALGGETLDPKALIKITKEFNDGVQVNIAFSACHPSKFSKAYSKCPQTFRYIRCKAEEYAWTRHKTGTIRRRNSRFIQATVNSVTGKGPAIQGYHYQRNAPNEDNIRDEIERKVSDPTAMAMPSFFKDGVPLISIVKNILFRGFKDITYDPLSASRRGRMEWPRRDDPVVRKLDTVKSYRPPKASRDEAVALFTKLSVPFPAHANGAGVFQCDWGFENPRKALWAEDTVETNCVVYAMYIRARLQSAIWDIIFSLSMDGYLDIAKVFVHPVPLNGSEKESRAFSQYLCHLEAISDFEDFIWQWPDSISPYLDCIVSFLLEWFSIVVIRGMTVPLVEILNYILDSEWFGGVDEERLKFEEKIYSQDIVDRSIPGINKVDIGCKLFGFFLPKQPVPDAESVDSLSLLERLNQDVVRNFAGIEEFTKRYFSWDDTVIALWKEDRWTVQLAKVRDLIPSEIDPEHEEEECCTD</sequence>
<keyword evidence="2" id="KW-1185">Reference proteome</keyword>
<protein>
    <submittedName>
        <fullName evidence="1">Uncharacterized protein</fullName>
    </submittedName>
</protein>
<organism evidence="1 2">
    <name type="scientific">Arthrobotrys conoides</name>
    <dbReference type="NCBI Taxonomy" id="74498"/>
    <lineage>
        <taxon>Eukaryota</taxon>
        <taxon>Fungi</taxon>
        <taxon>Dikarya</taxon>
        <taxon>Ascomycota</taxon>
        <taxon>Pezizomycotina</taxon>
        <taxon>Orbiliomycetes</taxon>
        <taxon>Orbiliales</taxon>
        <taxon>Orbiliaceae</taxon>
        <taxon>Arthrobotrys</taxon>
    </lineage>
</organism>
<dbReference type="EMBL" id="JAVHJM010000006">
    <property type="protein sequence ID" value="KAK6512952.1"/>
    <property type="molecule type" value="Genomic_DNA"/>
</dbReference>
<evidence type="ECO:0000313" key="1">
    <source>
        <dbReference type="EMBL" id="KAK6512952.1"/>
    </source>
</evidence>
<comment type="caution">
    <text evidence="1">The sequence shown here is derived from an EMBL/GenBank/DDBJ whole genome shotgun (WGS) entry which is preliminary data.</text>
</comment>
<accession>A0AAN8RXI8</accession>
<dbReference type="AlphaFoldDB" id="A0AAN8RXI8"/>
<proteinExistence type="predicted"/>
<evidence type="ECO:0000313" key="2">
    <source>
        <dbReference type="Proteomes" id="UP001307849"/>
    </source>
</evidence>
<name>A0AAN8RXI8_9PEZI</name>
<reference evidence="1 2" key="1">
    <citation type="submission" date="2019-10" db="EMBL/GenBank/DDBJ databases">
        <authorList>
            <person name="Palmer J.M."/>
        </authorList>
    </citation>
    <scope>NUCLEOTIDE SEQUENCE [LARGE SCALE GENOMIC DNA]</scope>
    <source>
        <strain evidence="1 2">TWF506</strain>
    </source>
</reference>